<evidence type="ECO:0000256" key="7">
    <source>
        <dbReference type="ARBA" id="ARBA00023177"/>
    </source>
</evidence>
<feature type="chain" id="PRO_5037329728" description="Ammonium transporter" evidence="9">
    <location>
        <begin position="25"/>
        <end position="448"/>
    </location>
</feature>
<evidence type="ECO:0000259" key="10">
    <source>
        <dbReference type="Pfam" id="PF00909"/>
    </source>
</evidence>
<feature type="signal peptide" evidence="9">
    <location>
        <begin position="1"/>
        <end position="24"/>
    </location>
</feature>
<comment type="similarity">
    <text evidence="2 8">Belongs to the ammonia transporter channel (TC 1.A.11.2) family.</text>
</comment>
<evidence type="ECO:0000256" key="4">
    <source>
        <dbReference type="ARBA" id="ARBA00022692"/>
    </source>
</evidence>
<feature type="transmembrane region" description="Helical" evidence="8">
    <location>
        <begin position="331"/>
        <end position="352"/>
    </location>
</feature>
<dbReference type="SUPFAM" id="SSF111352">
    <property type="entry name" value="Ammonium transporter"/>
    <property type="match status" value="1"/>
</dbReference>
<dbReference type="Gene3D" id="1.10.3430.10">
    <property type="entry name" value="Ammonium transporter AmtB like domains"/>
    <property type="match status" value="1"/>
</dbReference>
<dbReference type="InterPro" id="IPR029020">
    <property type="entry name" value="Ammonium/urea_transptr"/>
</dbReference>
<dbReference type="NCBIfam" id="TIGR00836">
    <property type="entry name" value="amt"/>
    <property type="match status" value="1"/>
</dbReference>
<dbReference type="RefSeq" id="WP_167228199.1">
    <property type="nucleotide sequence ID" value="NZ_JAAQPH010000018.1"/>
</dbReference>
<comment type="caution">
    <text evidence="11">The sequence shown here is derived from an EMBL/GenBank/DDBJ whole genome shotgun (WGS) entry which is preliminary data.</text>
</comment>
<evidence type="ECO:0000313" key="12">
    <source>
        <dbReference type="Proteomes" id="UP000761264"/>
    </source>
</evidence>
<feature type="transmembrane region" description="Helical" evidence="8">
    <location>
        <begin position="202"/>
        <end position="222"/>
    </location>
</feature>
<feature type="transmembrane region" description="Helical" evidence="8">
    <location>
        <begin position="243"/>
        <end position="260"/>
    </location>
</feature>
<keyword evidence="12" id="KW-1185">Reference proteome</keyword>
<protein>
    <recommendedName>
        <fullName evidence="8">Ammonium transporter</fullName>
    </recommendedName>
</protein>
<dbReference type="Proteomes" id="UP000761264">
    <property type="component" value="Unassembled WGS sequence"/>
</dbReference>
<feature type="transmembrane region" description="Helical" evidence="8">
    <location>
        <begin position="34"/>
        <end position="56"/>
    </location>
</feature>
<dbReference type="PANTHER" id="PTHR11730">
    <property type="entry name" value="AMMONIUM TRANSPORTER"/>
    <property type="match status" value="1"/>
</dbReference>
<dbReference type="InterPro" id="IPR001905">
    <property type="entry name" value="Ammonium_transpt"/>
</dbReference>
<dbReference type="PANTHER" id="PTHR11730:SF62">
    <property type="entry name" value="AMMONIUM TRANSPORTER SLL1017-RELATED"/>
    <property type="match status" value="1"/>
</dbReference>
<evidence type="ECO:0000256" key="1">
    <source>
        <dbReference type="ARBA" id="ARBA00004141"/>
    </source>
</evidence>
<evidence type="ECO:0000256" key="5">
    <source>
        <dbReference type="ARBA" id="ARBA00022989"/>
    </source>
</evidence>
<feature type="transmembrane region" description="Helical" evidence="8">
    <location>
        <begin position="364"/>
        <end position="384"/>
    </location>
</feature>
<keyword evidence="4 8" id="KW-0812">Transmembrane</keyword>
<dbReference type="PROSITE" id="PS01219">
    <property type="entry name" value="AMMONIUM_TRANSP"/>
    <property type="match status" value="1"/>
</dbReference>
<reference evidence="11" key="1">
    <citation type="submission" date="2020-03" db="EMBL/GenBank/DDBJ databases">
        <title>Genome of Pelagibius litoralis DSM 21314T.</title>
        <authorList>
            <person name="Wang G."/>
        </authorList>
    </citation>
    <scope>NUCLEOTIDE SEQUENCE</scope>
    <source>
        <strain evidence="11">DSM 21314</strain>
    </source>
</reference>
<feature type="transmembrane region" description="Helical" evidence="8">
    <location>
        <begin position="280"/>
        <end position="299"/>
    </location>
</feature>
<dbReference type="InterPro" id="IPR018047">
    <property type="entry name" value="Ammonium_transpt_CS"/>
</dbReference>
<dbReference type="EMBL" id="JAAQPH010000018">
    <property type="protein sequence ID" value="NIA71007.1"/>
    <property type="molecule type" value="Genomic_DNA"/>
</dbReference>
<keyword evidence="5 8" id="KW-1133">Transmembrane helix</keyword>
<dbReference type="GO" id="GO:0008519">
    <property type="term" value="F:ammonium channel activity"/>
    <property type="evidence" value="ECO:0007669"/>
    <property type="project" value="InterPro"/>
</dbReference>
<sequence>MKRTAGLTGLAGAVLLLATTPARAAVSEETAFVFNTFAFLVSGFLVMWMAAGFAMLESGLVRTKNTAAICLKNIALYSVAGIMYYVVGYNLMYVDVVKYFGSLSFLYNTSDAEIALLAAEEATPELIAAVTGNGYSVMSDWFFQMVFVATAASIVSGTLAERIKFWPFMIFVVILTGVLYPIQGSWTWGQGWLTQMGFSDFAGSTIVHSVGGWAALVGAIILGPRKGKYGADGSVHPMPGANLPLATLGTFILWLGWFGFNGGSQLALGSAADASAMAIVYVNTNLAAAGGVVAAIFLTQIVYKKIDLTMALNGAIAGLVAITAGPDLQNHFMSIVIGAIGGGLVVFAIPLLDKLKIDDVVGAVSAHLVAGIWGTLAVGIFGGADLVVQVVGIVAIGAFMVVTSAIVWMALKFSTGLRVDEEAEEMGLDKAELGMEAYPEFGHGSQSL</sequence>
<keyword evidence="9" id="KW-0732">Signal</keyword>
<name>A0A967KBC7_9PROT</name>
<evidence type="ECO:0000256" key="2">
    <source>
        <dbReference type="ARBA" id="ARBA00005887"/>
    </source>
</evidence>
<evidence type="ECO:0000256" key="9">
    <source>
        <dbReference type="SAM" id="SignalP"/>
    </source>
</evidence>
<evidence type="ECO:0000256" key="6">
    <source>
        <dbReference type="ARBA" id="ARBA00023136"/>
    </source>
</evidence>
<feature type="domain" description="Ammonium transporter AmtB-like" evidence="10">
    <location>
        <begin position="39"/>
        <end position="438"/>
    </location>
</feature>
<evidence type="ECO:0000313" key="11">
    <source>
        <dbReference type="EMBL" id="NIA71007.1"/>
    </source>
</evidence>
<feature type="transmembrane region" description="Helical" evidence="8">
    <location>
        <begin position="165"/>
        <end position="182"/>
    </location>
</feature>
<keyword evidence="3 8" id="KW-0813">Transport</keyword>
<evidence type="ECO:0000256" key="8">
    <source>
        <dbReference type="RuleBase" id="RU362002"/>
    </source>
</evidence>
<feature type="transmembrane region" description="Helical" evidence="8">
    <location>
        <begin position="390"/>
        <end position="411"/>
    </location>
</feature>
<organism evidence="11 12">
    <name type="scientific">Pelagibius litoralis</name>
    <dbReference type="NCBI Taxonomy" id="374515"/>
    <lineage>
        <taxon>Bacteria</taxon>
        <taxon>Pseudomonadati</taxon>
        <taxon>Pseudomonadota</taxon>
        <taxon>Alphaproteobacteria</taxon>
        <taxon>Rhodospirillales</taxon>
        <taxon>Rhodovibrionaceae</taxon>
        <taxon>Pelagibius</taxon>
    </lineage>
</organism>
<dbReference type="InterPro" id="IPR019879">
    <property type="entry name" value="Ammonium_transptr_marine"/>
</dbReference>
<accession>A0A967KBC7</accession>
<keyword evidence="7 8" id="KW-0924">Ammonia transport</keyword>
<gene>
    <name evidence="11" type="primary">amt</name>
    <name evidence="11" type="ORF">HBA54_20615</name>
</gene>
<proteinExistence type="inferred from homology"/>
<dbReference type="InterPro" id="IPR024041">
    <property type="entry name" value="NH4_transpt_AmtB-like_dom"/>
</dbReference>
<feature type="transmembrane region" description="Helical" evidence="8">
    <location>
        <begin position="68"/>
        <end position="87"/>
    </location>
</feature>
<dbReference type="GO" id="GO:0005886">
    <property type="term" value="C:plasma membrane"/>
    <property type="evidence" value="ECO:0007669"/>
    <property type="project" value="UniProtKB-SubCell"/>
</dbReference>
<dbReference type="AlphaFoldDB" id="A0A967KBC7"/>
<dbReference type="Pfam" id="PF00909">
    <property type="entry name" value="Ammonium_transp"/>
    <property type="match status" value="1"/>
</dbReference>
<evidence type="ECO:0000256" key="3">
    <source>
        <dbReference type="ARBA" id="ARBA00022448"/>
    </source>
</evidence>
<dbReference type="NCBIfam" id="TIGR03644">
    <property type="entry name" value="marine_trans_1"/>
    <property type="match status" value="1"/>
</dbReference>
<dbReference type="GO" id="GO:0097272">
    <property type="term" value="P:ammonium homeostasis"/>
    <property type="evidence" value="ECO:0007669"/>
    <property type="project" value="TreeGrafter"/>
</dbReference>
<feature type="transmembrane region" description="Helical" evidence="8">
    <location>
        <begin position="306"/>
        <end position="325"/>
    </location>
</feature>
<keyword evidence="6 8" id="KW-0472">Membrane</keyword>
<comment type="subcellular location">
    <subcellularLocation>
        <location evidence="8">Cell membrane</location>
        <topology evidence="8">Multi-pass membrane protein</topology>
    </subcellularLocation>
    <subcellularLocation>
        <location evidence="1">Membrane</location>
        <topology evidence="1">Multi-pass membrane protein</topology>
    </subcellularLocation>
</comment>
<feature type="transmembrane region" description="Helical" evidence="8">
    <location>
        <begin position="141"/>
        <end position="160"/>
    </location>
</feature>